<evidence type="ECO:0000256" key="2">
    <source>
        <dbReference type="SAM" id="SignalP"/>
    </source>
</evidence>
<reference evidence="3" key="2">
    <citation type="submission" date="2025-08" db="UniProtKB">
        <authorList>
            <consortium name="Ensembl"/>
        </authorList>
    </citation>
    <scope>IDENTIFICATION</scope>
</reference>
<reference evidence="3" key="1">
    <citation type="submission" date="2021-04" db="EMBL/GenBank/DDBJ databases">
        <authorList>
            <consortium name="Wellcome Sanger Institute Data Sharing"/>
        </authorList>
    </citation>
    <scope>NUCLEOTIDE SEQUENCE [LARGE SCALE GENOMIC DNA]</scope>
</reference>
<name>A0A665TC99_ECHNA</name>
<dbReference type="PANTHER" id="PTHR37492">
    <property type="entry name" value="SI:CH211-171H4.7-RELATED"/>
    <property type="match status" value="1"/>
</dbReference>
<evidence type="ECO:0000313" key="4">
    <source>
        <dbReference type="Proteomes" id="UP000472264"/>
    </source>
</evidence>
<evidence type="ECO:0000256" key="1">
    <source>
        <dbReference type="SAM" id="MobiDB-lite"/>
    </source>
</evidence>
<feature type="compositionally biased region" description="Low complexity" evidence="1">
    <location>
        <begin position="158"/>
        <end position="209"/>
    </location>
</feature>
<feature type="compositionally biased region" description="Polar residues" evidence="1">
    <location>
        <begin position="144"/>
        <end position="157"/>
    </location>
</feature>
<evidence type="ECO:0000313" key="3">
    <source>
        <dbReference type="Ensembl" id="ENSENLP00000007785.1"/>
    </source>
</evidence>
<dbReference type="Proteomes" id="UP000472264">
    <property type="component" value="Chromosome 18"/>
</dbReference>
<sequence>MWRIPLLFTLTSRVCGEFTPTLSDPEIIQAEENQNISLDWTFTRSDPFRISYVYITCRHITDLRVSVLYRLFRGDEVPQFQDKQFSGRVQSDRDVLREGRLRLHVSRLRTEDSGLYECDVITHQGGGSDRCHLTVSGELKSFQTSSDLLSPPQTSSVLLSPPQTSSDLLSPPQSSSVLLRPPQSSSDLLSPPQSSSDLLSPPQTSSDLLRPPQSSSDLLRPPQTSSTLSPSRHVHIKLCCASADFGATFK</sequence>
<organism evidence="3 4">
    <name type="scientific">Echeneis naucrates</name>
    <name type="common">Live sharksucker</name>
    <dbReference type="NCBI Taxonomy" id="173247"/>
    <lineage>
        <taxon>Eukaryota</taxon>
        <taxon>Metazoa</taxon>
        <taxon>Chordata</taxon>
        <taxon>Craniata</taxon>
        <taxon>Vertebrata</taxon>
        <taxon>Euteleostomi</taxon>
        <taxon>Actinopterygii</taxon>
        <taxon>Neopterygii</taxon>
        <taxon>Teleostei</taxon>
        <taxon>Neoteleostei</taxon>
        <taxon>Acanthomorphata</taxon>
        <taxon>Carangaria</taxon>
        <taxon>Carangiformes</taxon>
        <taxon>Echeneidae</taxon>
        <taxon>Echeneis</taxon>
    </lineage>
</organism>
<dbReference type="InterPro" id="IPR013783">
    <property type="entry name" value="Ig-like_fold"/>
</dbReference>
<feature type="compositionally biased region" description="Polar residues" evidence="1">
    <location>
        <begin position="212"/>
        <end position="230"/>
    </location>
</feature>
<feature type="region of interest" description="Disordered" evidence="1">
    <location>
        <begin position="144"/>
        <end position="231"/>
    </location>
</feature>
<feature type="chain" id="PRO_5025345004" evidence="2">
    <location>
        <begin position="17"/>
        <end position="250"/>
    </location>
</feature>
<keyword evidence="4" id="KW-1185">Reference proteome</keyword>
<dbReference type="InterPro" id="IPR036179">
    <property type="entry name" value="Ig-like_dom_sf"/>
</dbReference>
<proteinExistence type="predicted"/>
<dbReference type="InParanoid" id="A0A665TC99"/>
<dbReference type="AlphaFoldDB" id="A0A665TC99"/>
<feature type="signal peptide" evidence="2">
    <location>
        <begin position="1"/>
        <end position="16"/>
    </location>
</feature>
<keyword evidence="2" id="KW-0732">Signal</keyword>
<reference evidence="3" key="3">
    <citation type="submission" date="2025-09" db="UniProtKB">
        <authorList>
            <consortium name="Ensembl"/>
        </authorList>
    </citation>
    <scope>IDENTIFICATION</scope>
</reference>
<dbReference type="PANTHER" id="PTHR37492:SF4">
    <property type="entry name" value="TSC22 DOMAIN FAMILY PROTEIN 3 ISOFORM X1"/>
    <property type="match status" value="1"/>
</dbReference>
<protein>
    <submittedName>
        <fullName evidence="3">Uncharacterized protein</fullName>
    </submittedName>
</protein>
<accession>A0A665TC99</accession>
<dbReference type="SUPFAM" id="SSF48726">
    <property type="entry name" value="Immunoglobulin"/>
    <property type="match status" value="1"/>
</dbReference>
<dbReference type="Ensembl" id="ENSENLT00000008134.1">
    <property type="protein sequence ID" value="ENSENLP00000007785.1"/>
    <property type="gene ID" value="ENSENLG00000003764.1"/>
</dbReference>
<dbReference type="Gene3D" id="2.60.40.10">
    <property type="entry name" value="Immunoglobulins"/>
    <property type="match status" value="1"/>
</dbReference>